<dbReference type="GO" id="GO:0009307">
    <property type="term" value="P:DNA restriction-modification system"/>
    <property type="evidence" value="ECO:0007669"/>
    <property type="project" value="InterPro"/>
</dbReference>
<dbReference type="SUPFAM" id="SSF53335">
    <property type="entry name" value="S-adenosyl-L-methionine-dependent methyltransferases"/>
    <property type="match status" value="1"/>
</dbReference>
<evidence type="ECO:0000256" key="6">
    <source>
        <dbReference type="ARBA" id="ARBA00047942"/>
    </source>
</evidence>
<dbReference type="EC" id="2.1.1.72" evidence="2"/>
<reference evidence="7" key="1">
    <citation type="journal article" date="2021" name="Proc. Natl. Acad. Sci. U.S.A.">
        <title>A Catalog of Tens of Thousands of Viruses from Human Metagenomes Reveals Hidden Associations with Chronic Diseases.</title>
        <authorList>
            <person name="Tisza M.J."/>
            <person name="Buck C.B."/>
        </authorList>
    </citation>
    <scope>NUCLEOTIDE SEQUENCE</scope>
    <source>
        <strain evidence="7">Ctool15</strain>
    </source>
</reference>
<dbReference type="GO" id="GO:0032259">
    <property type="term" value="P:methylation"/>
    <property type="evidence" value="ECO:0007669"/>
    <property type="project" value="UniProtKB-KW"/>
</dbReference>
<dbReference type="PANTHER" id="PTHR30481">
    <property type="entry name" value="DNA ADENINE METHYLASE"/>
    <property type="match status" value="1"/>
</dbReference>
<dbReference type="PRINTS" id="PR00505">
    <property type="entry name" value="D12N6MTFRASE"/>
</dbReference>
<comment type="similarity">
    <text evidence="1">Belongs to the N(4)/N(6)-methyltransferase family.</text>
</comment>
<sequence length="250" mass="28619">MQSFLGWIGGKSALRNTILNRFPDKVGRYIEVFGGAGWVLFGRDPVPGQMEVFNDADGDLINIYRCVKYHPEALQKELDGLPDSREVFFDYAAQEHIRGMTDIQRAARSLYLIKISFGSDRRTFATAPKIASNISASFSAVQERLRKVIIENLDFERLIHTYDRPDALFYCDPPYIGTESYYRAPFTADDHVRLANVLHNIKGRFLLSYNDCPLVHDLYGDCRIEPLTRLNQLPAAGPTEYKELLIRNYL</sequence>
<evidence type="ECO:0000256" key="1">
    <source>
        <dbReference type="ARBA" id="ARBA00006594"/>
    </source>
</evidence>
<dbReference type="PIRSF" id="PIRSF000398">
    <property type="entry name" value="M_m6A_EcoRV"/>
    <property type="match status" value="1"/>
</dbReference>
<dbReference type="GO" id="GO:0006298">
    <property type="term" value="P:mismatch repair"/>
    <property type="evidence" value="ECO:0007669"/>
    <property type="project" value="TreeGrafter"/>
</dbReference>
<name>A0A8S5QXJ2_9CAUD</name>
<dbReference type="InterPro" id="IPR012263">
    <property type="entry name" value="M_m6A_EcoRV"/>
</dbReference>
<keyword evidence="5" id="KW-0949">S-adenosyl-L-methionine</keyword>
<dbReference type="GO" id="GO:1904047">
    <property type="term" value="F:S-adenosyl-L-methionine binding"/>
    <property type="evidence" value="ECO:0007669"/>
    <property type="project" value="TreeGrafter"/>
</dbReference>
<evidence type="ECO:0000256" key="5">
    <source>
        <dbReference type="ARBA" id="ARBA00022691"/>
    </source>
</evidence>
<evidence type="ECO:0000256" key="4">
    <source>
        <dbReference type="ARBA" id="ARBA00022679"/>
    </source>
</evidence>
<organism evidence="7">
    <name type="scientific">Myoviridae sp. ctool15</name>
    <dbReference type="NCBI Taxonomy" id="2826696"/>
    <lineage>
        <taxon>Viruses</taxon>
        <taxon>Duplodnaviria</taxon>
        <taxon>Heunggongvirae</taxon>
        <taxon>Uroviricota</taxon>
        <taxon>Caudoviricetes</taxon>
    </lineage>
</organism>
<dbReference type="InterPro" id="IPR023095">
    <property type="entry name" value="Ade_MeTrfase_dom_2"/>
</dbReference>
<dbReference type="Pfam" id="PF02086">
    <property type="entry name" value="MethyltransfD12"/>
    <property type="match status" value="1"/>
</dbReference>
<comment type="catalytic activity">
    <reaction evidence="6">
        <text>a 2'-deoxyadenosine in DNA + S-adenosyl-L-methionine = an N(6)-methyl-2'-deoxyadenosine in DNA + S-adenosyl-L-homocysteine + H(+)</text>
        <dbReference type="Rhea" id="RHEA:15197"/>
        <dbReference type="Rhea" id="RHEA-COMP:12418"/>
        <dbReference type="Rhea" id="RHEA-COMP:12419"/>
        <dbReference type="ChEBI" id="CHEBI:15378"/>
        <dbReference type="ChEBI" id="CHEBI:57856"/>
        <dbReference type="ChEBI" id="CHEBI:59789"/>
        <dbReference type="ChEBI" id="CHEBI:90615"/>
        <dbReference type="ChEBI" id="CHEBI:90616"/>
        <dbReference type="EC" id="2.1.1.72"/>
    </reaction>
</comment>
<dbReference type="GO" id="GO:0009007">
    <property type="term" value="F:site-specific DNA-methyltransferase (adenine-specific) activity"/>
    <property type="evidence" value="ECO:0007669"/>
    <property type="project" value="UniProtKB-EC"/>
</dbReference>
<proteinExistence type="inferred from homology"/>
<dbReference type="Gene3D" id="3.40.50.150">
    <property type="entry name" value="Vaccinia Virus protein VP39"/>
    <property type="match status" value="1"/>
</dbReference>
<dbReference type="GO" id="GO:0043565">
    <property type="term" value="F:sequence-specific DNA binding"/>
    <property type="evidence" value="ECO:0007669"/>
    <property type="project" value="TreeGrafter"/>
</dbReference>
<accession>A0A8S5QXJ2</accession>
<keyword evidence="4" id="KW-0808">Transferase</keyword>
<protein>
    <recommendedName>
        <fullName evidence="2">site-specific DNA-methyltransferase (adenine-specific)</fullName>
        <ecNumber evidence="2">2.1.1.72</ecNumber>
    </recommendedName>
</protein>
<evidence type="ECO:0000313" key="7">
    <source>
        <dbReference type="EMBL" id="DAE23918.1"/>
    </source>
</evidence>
<dbReference type="Gene3D" id="1.10.1020.10">
    <property type="entry name" value="Adenine-specific Methyltransferase, Domain 2"/>
    <property type="match status" value="1"/>
</dbReference>
<dbReference type="InterPro" id="IPR029063">
    <property type="entry name" value="SAM-dependent_MTases_sf"/>
</dbReference>
<evidence type="ECO:0000256" key="3">
    <source>
        <dbReference type="ARBA" id="ARBA00022603"/>
    </source>
</evidence>
<dbReference type="InterPro" id="IPR012327">
    <property type="entry name" value="MeTrfase_D12"/>
</dbReference>
<keyword evidence="3 7" id="KW-0489">Methyltransferase</keyword>
<evidence type="ECO:0000256" key="2">
    <source>
        <dbReference type="ARBA" id="ARBA00011900"/>
    </source>
</evidence>
<dbReference type="EMBL" id="BK015762">
    <property type="protein sequence ID" value="DAE23918.1"/>
    <property type="molecule type" value="Genomic_DNA"/>
</dbReference>
<dbReference type="PANTHER" id="PTHR30481:SF4">
    <property type="entry name" value="SITE-SPECIFIC DNA-METHYLTRANSFERASE (ADENINE-SPECIFIC)"/>
    <property type="match status" value="1"/>
</dbReference>